<dbReference type="InterPro" id="IPR035892">
    <property type="entry name" value="C2_domain_sf"/>
</dbReference>
<proteinExistence type="inferred from homology"/>
<dbReference type="InterPro" id="IPR017892">
    <property type="entry name" value="Pkinase_C"/>
</dbReference>
<keyword evidence="3 14" id="KW-0723">Serine/threonine-protein kinase</keyword>
<gene>
    <name evidence="24" type="ORF">RDWZM_002780</name>
</gene>
<keyword evidence="6 18" id="KW-0479">Metal-binding</keyword>
<dbReference type="PRINTS" id="PR00360">
    <property type="entry name" value="C2DOMAIN"/>
</dbReference>
<dbReference type="InterPro" id="IPR000961">
    <property type="entry name" value="AGC-kinase_C"/>
</dbReference>
<dbReference type="SUPFAM" id="SSF49562">
    <property type="entry name" value="C2 domain (Calcium/lipid-binding domain, CaLB)"/>
    <property type="match status" value="1"/>
</dbReference>
<feature type="domain" description="Protein kinase" evidence="21">
    <location>
        <begin position="362"/>
        <end position="621"/>
    </location>
</feature>
<evidence type="ECO:0000259" key="23">
    <source>
        <dbReference type="PROSITE" id="PS51285"/>
    </source>
</evidence>
<feature type="binding site" evidence="18">
    <location>
        <position position="199"/>
    </location>
    <ligand>
        <name>Ca(2+)</name>
        <dbReference type="ChEBI" id="CHEBI:29108"/>
        <label>1</label>
    </ligand>
</feature>
<accession>A0A9Q0MEC5</accession>
<feature type="binding site" evidence="17 19">
    <location>
        <position position="392"/>
    </location>
    <ligand>
        <name>ATP</name>
        <dbReference type="ChEBI" id="CHEBI:30616"/>
    </ligand>
</feature>
<dbReference type="SMART" id="SM00220">
    <property type="entry name" value="S_TKc"/>
    <property type="match status" value="1"/>
</dbReference>
<dbReference type="SUPFAM" id="SSF57889">
    <property type="entry name" value="Cysteine-rich domain"/>
    <property type="match status" value="2"/>
</dbReference>
<evidence type="ECO:0000256" key="10">
    <source>
        <dbReference type="ARBA" id="ARBA00022777"/>
    </source>
</evidence>
<keyword evidence="9" id="KW-0863">Zinc-finger</keyword>
<keyword evidence="12 18" id="KW-0106">Calcium</keyword>
<name>A0A9Q0MEC5_BLOTA</name>
<comment type="caution">
    <text evidence="24">The sequence shown here is derived from an EMBL/GenBank/DDBJ whole genome shotgun (WGS) entry which is preliminary data.</text>
</comment>
<dbReference type="PROSITE" id="PS50011">
    <property type="entry name" value="PROTEIN_KINASE_DOM"/>
    <property type="match status" value="1"/>
</dbReference>
<keyword evidence="4" id="KW-0597">Phosphoprotein</keyword>
<dbReference type="PROSITE" id="PS00108">
    <property type="entry name" value="PROTEIN_KINASE_ST"/>
    <property type="match status" value="1"/>
</dbReference>
<dbReference type="InterPro" id="IPR011009">
    <property type="entry name" value="Kinase-like_dom_sf"/>
</dbReference>
<dbReference type="GO" id="GO:0004697">
    <property type="term" value="F:diacylglycerol-dependent serine/threonine kinase activity"/>
    <property type="evidence" value="ECO:0007669"/>
    <property type="project" value="UniProtKB-EC"/>
</dbReference>
<comment type="catalytic activity">
    <reaction evidence="14">
        <text>L-threonyl-[protein] + ATP = O-phospho-L-threonyl-[protein] + ADP + H(+)</text>
        <dbReference type="Rhea" id="RHEA:46608"/>
        <dbReference type="Rhea" id="RHEA-COMP:11060"/>
        <dbReference type="Rhea" id="RHEA-COMP:11605"/>
        <dbReference type="ChEBI" id="CHEBI:15378"/>
        <dbReference type="ChEBI" id="CHEBI:30013"/>
        <dbReference type="ChEBI" id="CHEBI:30616"/>
        <dbReference type="ChEBI" id="CHEBI:61977"/>
        <dbReference type="ChEBI" id="CHEBI:456216"/>
        <dbReference type="EC" id="2.7.11.13"/>
    </reaction>
</comment>
<evidence type="ECO:0000256" key="14">
    <source>
        <dbReference type="PIRNR" id="PIRNR000550"/>
    </source>
</evidence>
<evidence type="ECO:0000256" key="16">
    <source>
        <dbReference type="PIRSR" id="PIRSR000550-2"/>
    </source>
</evidence>
<dbReference type="InterPro" id="IPR008271">
    <property type="entry name" value="Ser/Thr_kinase_AS"/>
</dbReference>
<dbReference type="OMA" id="RNLCIMD"/>
<evidence type="ECO:0000256" key="12">
    <source>
        <dbReference type="ARBA" id="ARBA00022837"/>
    </source>
</evidence>
<feature type="binding site" evidence="18">
    <location>
        <position position="200"/>
    </location>
    <ligand>
        <name>Ca(2+)</name>
        <dbReference type="ChEBI" id="CHEBI:29108"/>
        <label>1</label>
    </ligand>
</feature>
<evidence type="ECO:0000256" key="2">
    <source>
        <dbReference type="ARBA" id="ARBA00012429"/>
    </source>
</evidence>
<dbReference type="PROSITE" id="PS50081">
    <property type="entry name" value="ZF_DAG_PE_2"/>
    <property type="match status" value="2"/>
</dbReference>
<dbReference type="Pfam" id="PF00069">
    <property type="entry name" value="Pkinase"/>
    <property type="match status" value="1"/>
</dbReference>
<evidence type="ECO:0000313" key="24">
    <source>
        <dbReference type="EMBL" id="KAJ6224235.1"/>
    </source>
</evidence>
<evidence type="ECO:0000259" key="21">
    <source>
        <dbReference type="PROSITE" id="PS50011"/>
    </source>
</evidence>
<dbReference type="PROSITE" id="PS51285">
    <property type="entry name" value="AGC_KINASE_CTER"/>
    <property type="match status" value="1"/>
</dbReference>
<dbReference type="PROSITE" id="PS50004">
    <property type="entry name" value="C2"/>
    <property type="match status" value="1"/>
</dbReference>
<feature type="domain" description="Phorbol-ester/DAG-type" evidence="22">
    <location>
        <begin position="43"/>
        <end position="93"/>
    </location>
</feature>
<evidence type="ECO:0000256" key="9">
    <source>
        <dbReference type="ARBA" id="ARBA00022771"/>
    </source>
</evidence>
<keyword evidence="11" id="KW-0862">Zinc</keyword>
<evidence type="ECO:0000256" key="13">
    <source>
        <dbReference type="ARBA" id="ARBA00022840"/>
    </source>
</evidence>
<evidence type="ECO:0000259" key="22">
    <source>
        <dbReference type="PROSITE" id="PS50081"/>
    </source>
</evidence>
<dbReference type="InterPro" id="IPR000008">
    <property type="entry name" value="C2_dom"/>
</dbReference>
<keyword evidence="10 14" id="KW-0418">Kinase</keyword>
<keyword evidence="25" id="KW-1185">Reference proteome</keyword>
<dbReference type="InterPro" id="IPR014375">
    <property type="entry name" value="Protein_kinase_C_a/b/g"/>
</dbReference>
<dbReference type="CDD" id="cd20836">
    <property type="entry name" value="C1_cPKC_rpt2"/>
    <property type="match status" value="1"/>
</dbReference>
<reference evidence="24" key="1">
    <citation type="submission" date="2022-12" db="EMBL/GenBank/DDBJ databases">
        <title>Genome assemblies of Blomia tropicalis.</title>
        <authorList>
            <person name="Cui Y."/>
        </authorList>
    </citation>
    <scope>NUCLEOTIDE SEQUENCE</scope>
    <source>
        <tissue evidence="24">Adult mites</tissue>
    </source>
</reference>
<feature type="binding site" evidence="18">
    <location>
        <position position="267"/>
    </location>
    <ligand>
        <name>Ca(2+)</name>
        <dbReference type="ChEBI" id="CHEBI:29108"/>
        <label>1</label>
    </ligand>
</feature>
<dbReference type="AlphaFoldDB" id="A0A9Q0MEC5"/>
<feature type="binding site" evidence="16">
    <location>
        <position position="260"/>
    </location>
    <ligand>
        <name>a 1,2-diacyl-sn-glycero-3-phospho-(1D-myo-inositol-4,5-bisphosphate)</name>
        <dbReference type="ChEBI" id="CHEBI:58456"/>
    </ligand>
</feature>
<feature type="binding site" evidence="18">
    <location>
        <position position="269"/>
    </location>
    <ligand>
        <name>Ca(2+)</name>
        <dbReference type="ChEBI" id="CHEBI:29108"/>
        <label>1</label>
    </ligand>
</feature>
<evidence type="ECO:0000256" key="7">
    <source>
        <dbReference type="ARBA" id="ARBA00022737"/>
    </source>
</evidence>
<sequence>MSDQQSIRSTETDADDTISWKNSTKQFIRNGAIKKRKVSIVLEHEFLARFFKQPTFCSHCRDFIWGVGKQGYQCQVCSLAVHKRCHELVTFRCHGADKGIETDPRKIHQFQIHTYGSPTFCDHCGRLLYGIFRQGLQCRSCQMNIHERCKAYVPNLCGCDAVEKRGRIELKIDIEPIEGHADLMRIVCEIKQARNLCIMDPNGLSDPYVKLKLISSNGTQMSIKKKTKIIKNCLNPEWNEVLNIDISNNDKDRRLVVSVWDYDRTSRNDFMGSLSFGVSELIKSPVNGWFKLLGQEEGAFYNEPLPPPGQNLIDYLKTLQTDQKRTASEPNQTKLMNNLSNRMMSQSLSSRPAELQIRLDCFNILKVLGKGSFGKVLLAESKKMPKKLYAIKVLKKDVLVLADDVESAMIEKRTLGLINKSPFLVQLHSCFQDKERLYFVMEYVNGGDLMFQIQKTRRFKEPIVCFYGAEIALGIFFLHTRGIIYRDLKLDNILLDSDGHIKIGDFGMCKEGMFGSKTTRTFCGTPDYIAPEIIQNLPYSKSVDWWSYGVLIYEMLTGMAPFDGEDEEELFIAIQENHVLYPKFISKEAKDICKAFLTKDPQQRLGSGINDEEEIKAHPFFRRIDWIKVQNKEMQPPYKPLITNERLGENFDPSFTNAKLTMTPSDKSVLANLNGNEFEGFSFVNSTFQIEI</sequence>
<dbReference type="FunFam" id="1.10.510.10:FF:000023">
    <property type="entry name" value="Protein kinase C"/>
    <property type="match status" value="1"/>
</dbReference>
<evidence type="ECO:0000256" key="18">
    <source>
        <dbReference type="PIRSR" id="PIRSR000550-4"/>
    </source>
</evidence>
<dbReference type="PRINTS" id="PR00008">
    <property type="entry name" value="DAGPEDOMAIN"/>
</dbReference>
<feature type="binding site" evidence="16">
    <location>
        <position position="208"/>
    </location>
    <ligand>
        <name>a 1,2-diacyl-sn-glycero-3-phospho-(1D-myo-inositol-4,5-bisphosphate)</name>
        <dbReference type="ChEBI" id="CHEBI:58456"/>
    </ligand>
</feature>
<dbReference type="Gene3D" id="1.10.510.10">
    <property type="entry name" value="Transferase(Phosphotransferase) domain 1"/>
    <property type="match status" value="1"/>
</dbReference>
<dbReference type="Proteomes" id="UP001142055">
    <property type="component" value="Chromosome 1"/>
</dbReference>
<dbReference type="GO" id="GO:0005524">
    <property type="term" value="F:ATP binding"/>
    <property type="evidence" value="ECO:0007669"/>
    <property type="project" value="UniProtKB-UniRule"/>
</dbReference>
<dbReference type="FunFam" id="3.30.200.20:FF:000103">
    <property type="entry name" value="Protein kinase C"/>
    <property type="match status" value="1"/>
</dbReference>
<dbReference type="EC" id="2.7.11.13" evidence="2 14"/>
<feature type="domain" description="AGC-kinase C-terminal" evidence="23">
    <location>
        <begin position="622"/>
        <end position="692"/>
    </location>
</feature>
<dbReference type="GO" id="GO:0008270">
    <property type="term" value="F:zinc ion binding"/>
    <property type="evidence" value="ECO:0007669"/>
    <property type="project" value="UniProtKB-KW"/>
</dbReference>
<dbReference type="Pfam" id="PF00168">
    <property type="entry name" value="C2"/>
    <property type="match status" value="1"/>
</dbReference>
<keyword evidence="5 14" id="KW-0808">Transferase</keyword>
<evidence type="ECO:0000256" key="15">
    <source>
        <dbReference type="PIRSR" id="PIRSR000550-1"/>
    </source>
</evidence>
<dbReference type="InterPro" id="IPR002219">
    <property type="entry name" value="PKC_DAG/PE"/>
</dbReference>
<evidence type="ECO:0000256" key="6">
    <source>
        <dbReference type="ARBA" id="ARBA00022723"/>
    </source>
</evidence>
<dbReference type="InterPro" id="IPR000719">
    <property type="entry name" value="Prot_kinase_dom"/>
</dbReference>
<dbReference type="CDD" id="cd20833">
    <property type="entry name" value="C1_cPKC_rpt1"/>
    <property type="match status" value="1"/>
</dbReference>
<dbReference type="Gene3D" id="3.30.60.20">
    <property type="match status" value="2"/>
</dbReference>
<feature type="domain" description="C2" evidence="20">
    <location>
        <begin position="164"/>
        <end position="290"/>
    </location>
</feature>
<dbReference type="PROSITE" id="PS00107">
    <property type="entry name" value="PROTEIN_KINASE_ATP"/>
    <property type="match status" value="1"/>
</dbReference>
<evidence type="ECO:0000256" key="1">
    <source>
        <dbReference type="ARBA" id="ARBA00005490"/>
    </source>
</evidence>
<evidence type="ECO:0000313" key="25">
    <source>
        <dbReference type="Proteomes" id="UP001142055"/>
    </source>
</evidence>
<dbReference type="CDD" id="cd04026">
    <property type="entry name" value="C2_PKC_alpha_gamma"/>
    <property type="match status" value="1"/>
</dbReference>
<dbReference type="EMBL" id="JAPWDV010000001">
    <property type="protein sequence ID" value="KAJ6224235.1"/>
    <property type="molecule type" value="Genomic_DNA"/>
</dbReference>
<dbReference type="InterPro" id="IPR046349">
    <property type="entry name" value="C1-like_sf"/>
</dbReference>
<evidence type="ECO:0000256" key="8">
    <source>
        <dbReference type="ARBA" id="ARBA00022741"/>
    </source>
</evidence>
<comment type="similarity">
    <text evidence="1 14">Belongs to the protein kinase superfamily. AGC Ser/Thr protein kinase family. PKC subfamily.</text>
</comment>
<evidence type="ECO:0000256" key="11">
    <source>
        <dbReference type="ARBA" id="ARBA00022833"/>
    </source>
</evidence>
<dbReference type="SUPFAM" id="SSF56112">
    <property type="entry name" value="Protein kinase-like (PK-like)"/>
    <property type="match status" value="1"/>
</dbReference>
<evidence type="ECO:0000256" key="19">
    <source>
        <dbReference type="PROSITE-ProRule" id="PRU10141"/>
    </source>
</evidence>
<feature type="binding site" evidence="18">
    <location>
        <position position="206"/>
    </location>
    <ligand>
        <name>Ca(2+)</name>
        <dbReference type="ChEBI" id="CHEBI:29108"/>
        <label>1</label>
    </ligand>
</feature>
<feature type="binding site" evidence="18">
    <location>
        <position position="263"/>
    </location>
    <ligand>
        <name>Ca(2+)</name>
        <dbReference type="ChEBI" id="CHEBI:29108"/>
        <label>1</label>
    </ligand>
</feature>
<dbReference type="PANTHER" id="PTHR24351">
    <property type="entry name" value="RIBOSOMAL PROTEIN S6 KINASE"/>
    <property type="match status" value="1"/>
</dbReference>
<keyword evidence="13 14" id="KW-0067">ATP-binding</keyword>
<protein>
    <recommendedName>
        <fullName evidence="2 14">Protein kinase C</fullName>
        <ecNumber evidence="2 14">2.7.11.13</ecNumber>
    </recommendedName>
</protein>
<dbReference type="SMART" id="SM00133">
    <property type="entry name" value="S_TK_X"/>
    <property type="match status" value="1"/>
</dbReference>
<dbReference type="InterPro" id="IPR020454">
    <property type="entry name" value="DAG/PE-bd"/>
</dbReference>
<dbReference type="Gene3D" id="2.60.40.150">
    <property type="entry name" value="C2 domain"/>
    <property type="match status" value="1"/>
</dbReference>
<dbReference type="SMART" id="SM00109">
    <property type="entry name" value="C1"/>
    <property type="match status" value="2"/>
</dbReference>
<evidence type="ECO:0000256" key="4">
    <source>
        <dbReference type="ARBA" id="ARBA00022553"/>
    </source>
</evidence>
<feature type="binding site" evidence="18">
    <location>
        <position position="266"/>
    </location>
    <ligand>
        <name>Ca(2+)</name>
        <dbReference type="ChEBI" id="CHEBI:29108"/>
        <label>1</label>
    </ligand>
</feature>
<dbReference type="SMART" id="SM00239">
    <property type="entry name" value="C2"/>
    <property type="match status" value="1"/>
</dbReference>
<feature type="binding site" evidence="18">
    <location>
        <position position="261"/>
    </location>
    <ligand>
        <name>Ca(2+)</name>
        <dbReference type="ChEBI" id="CHEBI:29108"/>
        <label>1</label>
    </ligand>
</feature>
<dbReference type="Gene3D" id="3.30.200.20">
    <property type="entry name" value="Phosphorylase Kinase, domain 1"/>
    <property type="match status" value="1"/>
</dbReference>
<feature type="domain" description="Phorbol-ester/DAG-type" evidence="22">
    <location>
        <begin position="107"/>
        <end position="157"/>
    </location>
</feature>
<evidence type="ECO:0000259" key="20">
    <source>
        <dbReference type="PROSITE" id="PS50004"/>
    </source>
</evidence>
<dbReference type="PIRSF" id="PIRSF000550">
    <property type="entry name" value="PKC_alpha"/>
    <property type="match status" value="1"/>
</dbReference>
<evidence type="ECO:0000256" key="5">
    <source>
        <dbReference type="ARBA" id="ARBA00022679"/>
    </source>
</evidence>
<keyword evidence="7" id="KW-0677">Repeat</keyword>
<organism evidence="24 25">
    <name type="scientific">Blomia tropicalis</name>
    <name type="common">Mite</name>
    <dbReference type="NCBI Taxonomy" id="40697"/>
    <lineage>
        <taxon>Eukaryota</taxon>
        <taxon>Metazoa</taxon>
        <taxon>Ecdysozoa</taxon>
        <taxon>Arthropoda</taxon>
        <taxon>Chelicerata</taxon>
        <taxon>Arachnida</taxon>
        <taxon>Acari</taxon>
        <taxon>Acariformes</taxon>
        <taxon>Sarcoptiformes</taxon>
        <taxon>Astigmata</taxon>
        <taxon>Glycyphagoidea</taxon>
        <taxon>Echimyopodidae</taxon>
        <taxon>Blomia</taxon>
    </lineage>
</organism>
<comment type="cofactor">
    <cofactor evidence="18">
        <name>Ca(2+)</name>
        <dbReference type="ChEBI" id="CHEBI:29108"/>
    </cofactor>
    <text evidence="18">Binds 3 Ca(2+) ions per subunit. The ions are bound to the C2 domain.</text>
</comment>
<dbReference type="Pfam" id="PF00433">
    <property type="entry name" value="Pkinase_C"/>
    <property type="match status" value="1"/>
</dbReference>
<evidence type="ECO:0000256" key="17">
    <source>
        <dbReference type="PIRSR" id="PIRSR000550-3"/>
    </source>
</evidence>
<dbReference type="FunFam" id="3.30.60.20:FF:000006">
    <property type="entry name" value="Protein kinase C"/>
    <property type="match status" value="1"/>
</dbReference>
<keyword evidence="8 14" id="KW-0547">Nucleotide-binding</keyword>
<dbReference type="Pfam" id="PF00130">
    <property type="entry name" value="C1_1"/>
    <property type="match status" value="2"/>
</dbReference>
<evidence type="ECO:0000256" key="3">
    <source>
        <dbReference type="ARBA" id="ARBA00022527"/>
    </source>
</evidence>
<feature type="active site" description="Proton acceptor" evidence="15">
    <location>
        <position position="487"/>
    </location>
</feature>
<feature type="binding site" evidence="17">
    <location>
        <begin position="368"/>
        <end position="376"/>
    </location>
    <ligand>
        <name>ATP</name>
        <dbReference type="ChEBI" id="CHEBI:30616"/>
    </ligand>
</feature>
<dbReference type="InterPro" id="IPR017441">
    <property type="entry name" value="Protein_kinase_ATP_BS"/>
</dbReference>